<comment type="caution">
    <text evidence="1">The sequence shown here is derived from an EMBL/GenBank/DDBJ whole genome shotgun (WGS) entry which is preliminary data.</text>
</comment>
<dbReference type="Proteomes" id="UP000053352">
    <property type="component" value="Unassembled WGS sequence"/>
</dbReference>
<accession>A0A0V8RW10</accession>
<dbReference type="STRING" id="2309.CF15_05210"/>
<reference evidence="1 2" key="1">
    <citation type="submission" date="2015-11" db="EMBL/GenBank/DDBJ databases">
        <title>Genome sequence of Pyrodictium occultum PL-19, a marine hyperthermophilic archaeon isolated from Volcano, Italy.</title>
        <authorList>
            <person name="Utturkar S."/>
            <person name="Huber H."/>
            <person name="Leptihn S."/>
            <person name="Brown S."/>
            <person name="Stetter K.O."/>
            <person name="Podar M."/>
        </authorList>
    </citation>
    <scope>NUCLEOTIDE SEQUENCE [LARGE SCALE GENOMIC DNA]</scope>
    <source>
        <strain evidence="1 2">PL-19</strain>
    </source>
</reference>
<proteinExistence type="predicted"/>
<dbReference type="RefSeq" id="WP_058370843.1">
    <property type="nucleotide sequence ID" value="NZ_LNTB01000001.1"/>
</dbReference>
<gene>
    <name evidence="1" type="ORF">CF15_05210</name>
</gene>
<dbReference type="OrthoDB" id="386578at2157"/>
<name>A0A0V8RW10_PYROC</name>
<evidence type="ECO:0000313" key="2">
    <source>
        <dbReference type="Proteomes" id="UP000053352"/>
    </source>
</evidence>
<protein>
    <submittedName>
        <fullName evidence="1">Uncharacterized protein</fullName>
    </submittedName>
</protein>
<evidence type="ECO:0000313" key="1">
    <source>
        <dbReference type="EMBL" id="KSW12162.1"/>
    </source>
</evidence>
<organism evidence="1 2">
    <name type="scientific">Pyrodictium occultum</name>
    <dbReference type="NCBI Taxonomy" id="2309"/>
    <lineage>
        <taxon>Archaea</taxon>
        <taxon>Thermoproteota</taxon>
        <taxon>Thermoprotei</taxon>
        <taxon>Desulfurococcales</taxon>
        <taxon>Pyrodictiaceae</taxon>
        <taxon>Pyrodictium</taxon>
    </lineage>
</organism>
<dbReference type="EMBL" id="LNTB01000001">
    <property type="protein sequence ID" value="KSW12162.1"/>
    <property type="molecule type" value="Genomic_DNA"/>
</dbReference>
<sequence>MEDQYEACLGLGEALRVTARLLCRLARLSGLCDLAEGAEPPLEEAALLLEEAGVEPPEPLPRLASSCRGVASLLLLLEAAAQRAGLAPPTAT</sequence>
<keyword evidence="2" id="KW-1185">Reference proteome</keyword>
<dbReference type="AlphaFoldDB" id="A0A0V8RW10"/>